<dbReference type="GO" id="GO:0071555">
    <property type="term" value="P:cell wall organization"/>
    <property type="evidence" value="ECO:0007669"/>
    <property type="project" value="UniProtKB-KW"/>
</dbReference>
<keyword evidence="4" id="KW-0325">Glycoprotein</keyword>
<comment type="PTM">
    <text evidence="8">Contains at least one intrachain disulfide bond essential for its enzymatic activity.</text>
</comment>
<evidence type="ECO:0000256" key="8">
    <source>
        <dbReference type="RuleBase" id="RU361120"/>
    </source>
</evidence>
<comment type="similarity">
    <text evidence="8">Belongs to the glycosyl hydrolase 16 family.</text>
</comment>
<dbReference type="AlphaFoldDB" id="A0A8B7BQI0"/>
<evidence type="ECO:0000256" key="4">
    <source>
        <dbReference type="ARBA" id="ARBA00023180"/>
    </source>
</evidence>
<evidence type="ECO:0000256" key="6">
    <source>
        <dbReference type="PIRSR" id="PIRSR005604-1"/>
    </source>
</evidence>
<evidence type="ECO:0000256" key="1">
    <source>
        <dbReference type="ARBA" id="ARBA00022679"/>
    </source>
</evidence>
<keyword evidence="3" id="KW-1015">Disulfide bond</keyword>
<dbReference type="EC" id="2.4.1.207" evidence="8"/>
<dbReference type="InterPro" id="IPR008263">
    <property type="entry name" value="GH16_AS"/>
</dbReference>
<evidence type="ECO:0000256" key="5">
    <source>
        <dbReference type="ARBA" id="ARBA00023295"/>
    </source>
</evidence>
<comment type="subcellular location">
    <subcellularLocation>
        <location evidence="8">Secreted</location>
        <location evidence="8">Cell wall</location>
    </subcellularLocation>
    <subcellularLocation>
        <location evidence="8">Secreted</location>
        <location evidence="8">Extracellular space</location>
        <location evidence="8">Apoplast</location>
    </subcellularLocation>
</comment>
<dbReference type="InterPro" id="IPR013320">
    <property type="entry name" value="ConA-like_dom_sf"/>
</dbReference>
<evidence type="ECO:0000256" key="7">
    <source>
        <dbReference type="PIRSR" id="PIRSR005604-2"/>
    </source>
</evidence>
<proteinExistence type="inferred from homology"/>
<dbReference type="RefSeq" id="XP_008783308.3">
    <property type="nucleotide sequence ID" value="XM_008785086.3"/>
</dbReference>
<dbReference type="CDD" id="cd02176">
    <property type="entry name" value="GH16_XET"/>
    <property type="match status" value="1"/>
</dbReference>
<evidence type="ECO:0000256" key="3">
    <source>
        <dbReference type="ARBA" id="ARBA00023157"/>
    </source>
</evidence>
<dbReference type="KEGG" id="pda:103702596"/>
<gene>
    <name evidence="11" type="primary">LOC103702596</name>
</gene>
<dbReference type="SUPFAM" id="SSF49899">
    <property type="entry name" value="Concanavalin A-like lectins/glucanases"/>
    <property type="match status" value="1"/>
</dbReference>
<keyword evidence="1 8" id="KW-0808">Transferase</keyword>
<dbReference type="PANTHER" id="PTHR31062">
    <property type="entry name" value="XYLOGLUCAN ENDOTRANSGLUCOSYLASE/HYDROLASE PROTEIN 8-RELATED"/>
    <property type="match status" value="1"/>
</dbReference>
<feature type="chain" id="PRO_5034731242" description="Xyloglucan endotransglucosylase/hydrolase" evidence="8">
    <location>
        <begin position="25"/>
        <end position="290"/>
    </location>
</feature>
<dbReference type="InterPro" id="IPR010713">
    <property type="entry name" value="XET_C"/>
</dbReference>
<keyword evidence="8" id="KW-0134">Cell wall</keyword>
<dbReference type="GO" id="GO:0004553">
    <property type="term" value="F:hydrolase activity, hydrolyzing O-glycosyl compounds"/>
    <property type="evidence" value="ECO:0007669"/>
    <property type="project" value="InterPro"/>
</dbReference>
<dbReference type="PIRSF" id="PIRSF005604">
    <property type="entry name" value="XET"/>
    <property type="match status" value="1"/>
</dbReference>
<dbReference type="Gene3D" id="2.60.120.200">
    <property type="match status" value="1"/>
</dbReference>
<feature type="active site" description="Proton donor" evidence="6">
    <location>
        <position position="104"/>
    </location>
</feature>
<keyword evidence="8" id="KW-0964">Secreted</keyword>
<organism evidence="10 11">
    <name type="scientific">Phoenix dactylifera</name>
    <name type="common">Date palm</name>
    <dbReference type="NCBI Taxonomy" id="42345"/>
    <lineage>
        <taxon>Eukaryota</taxon>
        <taxon>Viridiplantae</taxon>
        <taxon>Streptophyta</taxon>
        <taxon>Embryophyta</taxon>
        <taxon>Tracheophyta</taxon>
        <taxon>Spermatophyta</taxon>
        <taxon>Magnoliopsida</taxon>
        <taxon>Liliopsida</taxon>
        <taxon>Arecaceae</taxon>
        <taxon>Coryphoideae</taxon>
        <taxon>Phoeniceae</taxon>
        <taxon>Phoenix</taxon>
    </lineage>
</organism>
<keyword evidence="8" id="KW-0732">Signal</keyword>
<evidence type="ECO:0000259" key="9">
    <source>
        <dbReference type="PROSITE" id="PS51762"/>
    </source>
</evidence>
<feature type="signal peptide" evidence="8">
    <location>
        <begin position="1"/>
        <end position="24"/>
    </location>
</feature>
<evidence type="ECO:0000256" key="2">
    <source>
        <dbReference type="ARBA" id="ARBA00022801"/>
    </source>
</evidence>
<dbReference type="OrthoDB" id="4781at2759"/>
<keyword evidence="5 8" id="KW-0326">Glycosidase</keyword>
<evidence type="ECO:0000313" key="10">
    <source>
        <dbReference type="Proteomes" id="UP000228380"/>
    </source>
</evidence>
<accession>A0A8B7BQI0</accession>
<dbReference type="GO" id="GO:0010411">
    <property type="term" value="P:xyloglucan metabolic process"/>
    <property type="evidence" value="ECO:0007669"/>
    <property type="project" value="InterPro"/>
</dbReference>
<feature type="domain" description="GH16" evidence="9">
    <location>
        <begin position="20"/>
        <end position="214"/>
    </location>
</feature>
<evidence type="ECO:0000313" key="11">
    <source>
        <dbReference type="RefSeq" id="XP_008783308.3"/>
    </source>
</evidence>
<keyword evidence="8" id="KW-0961">Cell wall biogenesis/degradation</keyword>
<dbReference type="PROSITE" id="PS01034">
    <property type="entry name" value="GH16_1"/>
    <property type="match status" value="1"/>
</dbReference>
<dbReference type="InterPro" id="IPR000757">
    <property type="entry name" value="Beta-glucanase-like"/>
</dbReference>
<dbReference type="GeneID" id="103702596"/>
<dbReference type="Pfam" id="PF06955">
    <property type="entry name" value="XET_C"/>
    <property type="match status" value="1"/>
</dbReference>
<keyword evidence="8" id="KW-0052">Apoplast</keyword>
<dbReference type="GO" id="GO:0042546">
    <property type="term" value="P:cell wall biogenesis"/>
    <property type="evidence" value="ECO:0007669"/>
    <property type="project" value="InterPro"/>
</dbReference>
<dbReference type="InterPro" id="IPR016455">
    <property type="entry name" value="XTH"/>
</dbReference>
<feature type="active site" description="Nucleophile" evidence="6">
    <location>
        <position position="100"/>
    </location>
</feature>
<name>A0A8B7BQI0_PHODC</name>
<dbReference type="Pfam" id="PF00722">
    <property type="entry name" value="Glyco_hydro_16"/>
    <property type="match status" value="1"/>
</dbReference>
<dbReference type="GlyCosmos" id="A0A8B7BQI0">
    <property type="glycosylation" value="1 site, No reported glycans"/>
</dbReference>
<dbReference type="InterPro" id="IPR044791">
    <property type="entry name" value="Beta-glucanase/XTH"/>
</dbReference>
<dbReference type="FunFam" id="2.60.120.200:FF:000025">
    <property type="entry name" value="Xyloglucan endotransglucosylase/hydrolase"/>
    <property type="match status" value="1"/>
</dbReference>
<sequence>MGNLRILLVALVSLVALNQDLVHANFYTDTVFTWGSQNSAIWGNGNNLALMLDKVSGSGIQTSREFLFGSIEMQIKLVPGNSAGTVTAYYMSSTGSKHDEIDFEFLGNLSGQPYIIHTNVFTQGVGNREQQFYPWFDPTSDFHSYTIHWNPSQIVWFVDGLPIRVYRNYERYGIPFPNKQAMRAYSSLWNADDWATRGGLIKIDWSNAPFIARYRQLRLRACAWTGPNSISQCAQTTPANWWTSPVYSELNDMQKGQLNWVRQNFMIYDYCKDTKRFNGQFHPECSLLQF</sequence>
<dbReference type="GO" id="GO:0016762">
    <property type="term" value="F:xyloglucan:xyloglucosyl transferase activity"/>
    <property type="evidence" value="ECO:0007669"/>
    <property type="project" value="UniProtKB-EC"/>
</dbReference>
<reference evidence="10" key="1">
    <citation type="journal article" date="2019" name="Nat. Commun.">
        <title>Genome-wide association mapping of date palm fruit traits.</title>
        <authorList>
            <person name="Hazzouri K.M."/>
            <person name="Gros-Balthazard M."/>
            <person name="Flowers J.M."/>
            <person name="Copetti D."/>
            <person name="Lemansour A."/>
            <person name="Lebrun M."/>
            <person name="Masmoudi K."/>
            <person name="Ferrand S."/>
            <person name="Dhar M.I."/>
            <person name="Fresquez Z.A."/>
            <person name="Rosas U."/>
            <person name="Zhang J."/>
            <person name="Talag J."/>
            <person name="Lee S."/>
            <person name="Kudrna D."/>
            <person name="Powell R.F."/>
            <person name="Leitch I.J."/>
            <person name="Krueger R.R."/>
            <person name="Wing R.A."/>
            <person name="Amiri K.M.A."/>
            <person name="Purugganan M.D."/>
        </authorList>
    </citation>
    <scope>NUCLEOTIDE SEQUENCE [LARGE SCALE GENOMIC DNA]</scope>
    <source>
        <strain evidence="10">cv. Khalas</strain>
    </source>
</reference>
<comment type="function">
    <text evidence="8">Catalyzes xyloglucan endohydrolysis (XEH) and/or endotransglycosylation (XET). Cleaves and religates xyloglucan polymers, an essential constituent of the primary cell wall, and thereby participates in cell wall construction of growing tissues.</text>
</comment>
<dbReference type="GO" id="GO:0048046">
    <property type="term" value="C:apoplast"/>
    <property type="evidence" value="ECO:0007669"/>
    <property type="project" value="UniProtKB-SubCell"/>
</dbReference>
<keyword evidence="10" id="KW-1185">Reference proteome</keyword>
<feature type="glycosylation site" description="N-linked (GlcNAc...) asparagine" evidence="7">
    <location>
        <position position="108"/>
    </location>
</feature>
<reference evidence="11" key="2">
    <citation type="submission" date="2025-08" db="UniProtKB">
        <authorList>
            <consortium name="RefSeq"/>
        </authorList>
    </citation>
    <scope>IDENTIFICATION</scope>
    <source>
        <tissue evidence="11">Young leaves</tissue>
    </source>
</reference>
<dbReference type="Proteomes" id="UP000228380">
    <property type="component" value="Chromosome 8"/>
</dbReference>
<protein>
    <recommendedName>
        <fullName evidence="8">Xyloglucan endotransglucosylase/hydrolase</fullName>
        <ecNumber evidence="8">2.4.1.207</ecNumber>
    </recommendedName>
</protein>
<keyword evidence="2 8" id="KW-0378">Hydrolase</keyword>
<dbReference type="PROSITE" id="PS51762">
    <property type="entry name" value="GH16_2"/>
    <property type="match status" value="1"/>
</dbReference>